<feature type="transmembrane region" description="Helical" evidence="1">
    <location>
        <begin position="39"/>
        <end position="70"/>
    </location>
</feature>
<reference evidence="2 5" key="2">
    <citation type="submission" date="2019-07" db="EMBL/GenBank/DDBJ databases">
        <title>Whole genome shotgun sequence of Lactobacillus siliginis NBRC 101315.</title>
        <authorList>
            <person name="Hosoyama A."/>
            <person name="Uohara A."/>
            <person name="Ohji S."/>
            <person name="Ichikawa N."/>
        </authorList>
    </citation>
    <scope>NUCLEOTIDE SEQUENCE [LARGE SCALE GENOMIC DNA]</scope>
    <source>
        <strain evidence="2 5">NBRC 101315</strain>
    </source>
</reference>
<organism evidence="3 4">
    <name type="scientific">Furfurilactobacillus siliginis</name>
    <dbReference type="NCBI Taxonomy" id="348151"/>
    <lineage>
        <taxon>Bacteria</taxon>
        <taxon>Bacillati</taxon>
        <taxon>Bacillota</taxon>
        <taxon>Bacilli</taxon>
        <taxon>Lactobacillales</taxon>
        <taxon>Lactobacillaceae</taxon>
        <taxon>Furfurilactobacillus</taxon>
    </lineage>
</organism>
<reference evidence="3 4" key="1">
    <citation type="journal article" date="2015" name="Genome Announc.">
        <title>Expanding the biotechnology potential of lactobacilli through comparative genomics of 213 strains and associated genera.</title>
        <authorList>
            <person name="Sun Z."/>
            <person name="Harris H.M."/>
            <person name="McCann A."/>
            <person name="Guo C."/>
            <person name="Argimon S."/>
            <person name="Zhang W."/>
            <person name="Yang X."/>
            <person name="Jeffery I.B."/>
            <person name="Cooney J.C."/>
            <person name="Kagawa T.F."/>
            <person name="Liu W."/>
            <person name="Song Y."/>
            <person name="Salvetti E."/>
            <person name="Wrobel A."/>
            <person name="Rasinkangas P."/>
            <person name="Parkhill J."/>
            <person name="Rea M.C."/>
            <person name="O'Sullivan O."/>
            <person name="Ritari J."/>
            <person name="Douillard F.P."/>
            <person name="Paul Ross R."/>
            <person name="Yang R."/>
            <person name="Briner A.E."/>
            <person name="Felis G.E."/>
            <person name="de Vos W.M."/>
            <person name="Barrangou R."/>
            <person name="Klaenhammer T.R."/>
            <person name="Caufield P.W."/>
            <person name="Cui Y."/>
            <person name="Zhang H."/>
            <person name="O'Toole P.W."/>
        </authorList>
    </citation>
    <scope>NUCLEOTIDE SEQUENCE [LARGE SCALE GENOMIC DNA]</scope>
    <source>
        <strain evidence="3 4">DSM 22696</strain>
    </source>
</reference>
<dbReference type="Proteomes" id="UP000321429">
    <property type="component" value="Unassembled WGS sequence"/>
</dbReference>
<dbReference type="EMBL" id="JQCB01000011">
    <property type="protein sequence ID" value="KRN95053.1"/>
    <property type="molecule type" value="Genomic_DNA"/>
</dbReference>
<evidence type="ECO:0000313" key="4">
    <source>
        <dbReference type="Proteomes" id="UP000051139"/>
    </source>
</evidence>
<keyword evidence="1" id="KW-0472">Membrane</keyword>
<dbReference type="PATRIC" id="fig|348151.3.peg.339"/>
<evidence type="ECO:0000313" key="2">
    <source>
        <dbReference type="EMBL" id="GEK28306.1"/>
    </source>
</evidence>
<keyword evidence="4" id="KW-1185">Reference proteome</keyword>
<proteinExistence type="predicted"/>
<dbReference type="Proteomes" id="UP000051139">
    <property type="component" value="Unassembled WGS sequence"/>
</dbReference>
<name>A0A0R2L8B5_9LACO</name>
<comment type="caution">
    <text evidence="3">The sequence shown here is derived from an EMBL/GenBank/DDBJ whole genome shotgun (WGS) entry which is preliminary data.</text>
</comment>
<evidence type="ECO:0000256" key="1">
    <source>
        <dbReference type="SAM" id="Phobius"/>
    </source>
</evidence>
<dbReference type="EMBL" id="BJUD01000008">
    <property type="protein sequence ID" value="GEK28306.1"/>
    <property type="molecule type" value="Genomic_DNA"/>
</dbReference>
<dbReference type="AlphaFoldDB" id="A0A0R2L8B5"/>
<protein>
    <submittedName>
        <fullName evidence="3">Uncharacterized protein</fullName>
    </submittedName>
</protein>
<sequence>MAYHTDEFLRKRQNDPKWRDAYLQRMSVQQQHRRNNREFWIGFFVIFLGGWWVADYFFGMALLTQLITIITSLFR</sequence>
<accession>A0A0R2L8B5</accession>
<dbReference type="OrthoDB" id="2293962at2"/>
<dbReference type="RefSeq" id="WP_057810983.1">
    <property type="nucleotide sequence ID" value="NZ_BJUD01000008.1"/>
</dbReference>
<gene>
    <name evidence="3" type="ORF">IV55_GL000333</name>
    <name evidence="2" type="ORF">LSI01_06170</name>
</gene>
<evidence type="ECO:0000313" key="3">
    <source>
        <dbReference type="EMBL" id="KRN95053.1"/>
    </source>
</evidence>
<keyword evidence="1" id="KW-0812">Transmembrane</keyword>
<evidence type="ECO:0000313" key="5">
    <source>
        <dbReference type="Proteomes" id="UP000321429"/>
    </source>
</evidence>
<keyword evidence="1" id="KW-1133">Transmembrane helix</keyword>